<dbReference type="OMA" id="RRRMHND"/>
<dbReference type="GO" id="GO:0000398">
    <property type="term" value="P:mRNA splicing, via spliceosome"/>
    <property type="evidence" value="ECO:0007669"/>
    <property type="project" value="UniProtKB-UniRule"/>
</dbReference>
<accession>A0A1X7UG37</accession>
<evidence type="ECO:0000256" key="1">
    <source>
        <dbReference type="ARBA" id="ARBA00004123"/>
    </source>
</evidence>
<comment type="subunit">
    <text evidence="7">May be part of a spliceosome complex.</text>
</comment>
<dbReference type="GO" id="GO:0071013">
    <property type="term" value="C:catalytic step 2 spliceosome"/>
    <property type="evidence" value="ECO:0007669"/>
    <property type="project" value="TreeGrafter"/>
</dbReference>
<keyword evidence="4 7" id="KW-0747">Spliceosome</keyword>
<dbReference type="InParanoid" id="A0A1X7UG37"/>
<feature type="compositionally biased region" description="Acidic residues" evidence="9">
    <location>
        <begin position="15"/>
        <end position="32"/>
    </location>
</feature>
<evidence type="ECO:0000256" key="5">
    <source>
        <dbReference type="ARBA" id="ARBA00023187"/>
    </source>
</evidence>
<evidence type="ECO:0000256" key="7">
    <source>
        <dbReference type="RuleBase" id="RU367148"/>
    </source>
</evidence>
<keyword evidence="5 7" id="KW-0508">mRNA splicing</keyword>
<evidence type="ECO:0000313" key="11">
    <source>
        <dbReference type="Proteomes" id="UP000007879"/>
    </source>
</evidence>
<evidence type="ECO:0000256" key="4">
    <source>
        <dbReference type="ARBA" id="ARBA00022728"/>
    </source>
</evidence>
<keyword evidence="8" id="KW-0175">Coiled coil</keyword>
<keyword evidence="6 7" id="KW-0539">Nucleus</keyword>
<dbReference type="EnsemblMetazoa" id="XM_003387983.3">
    <property type="protein sequence ID" value="XP_003388031.1"/>
    <property type="gene ID" value="LOC100632927"/>
</dbReference>
<dbReference type="PANTHER" id="PTHR13264">
    <property type="entry name" value="GCIP-INTERACTING PROTEIN P29"/>
    <property type="match status" value="1"/>
</dbReference>
<gene>
    <name evidence="10" type="primary">100632927</name>
</gene>
<reference evidence="11" key="1">
    <citation type="journal article" date="2010" name="Nature">
        <title>The Amphimedon queenslandica genome and the evolution of animal complexity.</title>
        <authorList>
            <person name="Srivastava M."/>
            <person name="Simakov O."/>
            <person name="Chapman J."/>
            <person name="Fahey B."/>
            <person name="Gauthier M.E."/>
            <person name="Mitros T."/>
            <person name="Richards G.S."/>
            <person name="Conaco C."/>
            <person name="Dacre M."/>
            <person name="Hellsten U."/>
            <person name="Larroux C."/>
            <person name="Putnam N.H."/>
            <person name="Stanke M."/>
            <person name="Adamska M."/>
            <person name="Darling A."/>
            <person name="Degnan S.M."/>
            <person name="Oakley T.H."/>
            <person name="Plachetzki D.C."/>
            <person name="Zhai Y."/>
            <person name="Adamski M."/>
            <person name="Calcino A."/>
            <person name="Cummins S.F."/>
            <person name="Goodstein D.M."/>
            <person name="Harris C."/>
            <person name="Jackson D.J."/>
            <person name="Leys S.P."/>
            <person name="Shu S."/>
            <person name="Woodcroft B.J."/>
            <person name="Vervoort M."/>
            <person name="Kosik K.S."/>
            <person name="Manning G."/>
            <person name="Degnan B.M."/>
            <person name="Rokhsar D.S."/>
        </authorList>
    </citation>
    <scope>NUCLEOTIDE SEQUENCE [LARGE SCALE GENOMIC DNA]</scope>
</reference>
<keyword evidence="11" id="KW-1185">Reference proteome</keyword>
<evidence type="ECO:0000256" key="3">
    <source>
        <dbReference type="ARBA" id="ARBA00022664"/>
    </source>
</evidence>
<evidence type="ECO:0000256" key="6">
    <source>
        <dbReference type="ARBA" id="ARBA00023242"/>
    </source>
</evidence>
<feature type="region of interest" description="Disordered" evidence="9">
    <location>
        <begin position="1"/>
        <end position="51"/>
    </location>
</feature>
<dbReference type="Pfam" id="PF08231">
    <property type="entry name" value="SYF2"/>
    <property type="match status" value="1"/>
</dbReference>
<dbReference type="STRING" id="400682.A0A1X7UG37"/>
<dbReference type="PANTHER" id="PTHR13264:SF5">
    <property type="entry name" value="PRE-MRNA-SPLICING FACTOR SYF2"/>
    <property type="match status" value="1"/>
</dbReference>
<dbReference type="Proteomes" id="UP000007879">
    <property type="component" value="Unassembled WGS sequence"/>
</dbReference>
<dbReference type="GO" id="GO:0071014">
    <property type="term" value="C:post-mRNA release spliceosomal complex"/>
    <property type="evidence" value="ECO:0007669"/>
    <property type="project" value="TreeGrafter"/>
</dbReference>
<dbReference type="eggNOG" id="KOG2609">
    <property type="taxonomic scope" value="Eukaryota"/>
</dbReference>
<comment type="subcellular location">
    <subcellularLocation>
        <location evidence="1 7">Nucleus</location>
    </subcellularLocation>
</comment>
<dbReference type="AlphaFoldDB" id="A0A1X7UG37"/>
<dbReference type="InterPro" id="IPR013260">
    <property type="entry name" value="mRNA_splic_SYF2"/>
</dbReference>
<dbReference type="OrthoDB" id="199717at2759"/>
<organism evidence="10">
    <name type="scientific">Amphimedon queenslandica</name>
    <name type="common">Sponge</name>
    <dbReference type="NCBI Taxonomy" id="400682"/>
    <lineage>
        <taxon>Eukaryota</taxon>
        <taxon>Metazoa</taxon>
        <taxon>Porifera</taxon>
        <taxon>Demospongiae</taxon>
        <taxon>Heteroscleromorpha</taxon>
        <taxon>Haplosclerida</taxon>
        <taxon>Niphatidae</taxon>
        <taxon>Amphimedon</taxon>
    </lineage>
</organism>
<dbReference type="GO" id="GO:0000974">
    <property type="term" value="C:Prp19 complex"/>
    <property type="evidence" value="ECO:0007669"/>
    <property type="project" value="TreeGrafter"/>
</dbReference>
<name>A0A1X7UG37_AMPQE</name>
<reference evidence="10" key="2">
    <citation type="submission" date="2017-05" db="UniProtKB">
        <authorList>
            <consortium name="EnsemblMetazoa"/>
        </authorList>
    </citation>
    <scope>IDENTIFICATION</scope>
</reference>
<evidence type="ECO:0000256" key="8">
    <source>
        <dbReference type="SAM" id="Coils"/>
    </source>
</evidence>
<dbReference type="KEGG" id="aqu:100632927"/>
<comment type="function">
    <text evidence="7">Involved in pre-mRNA splicing.</text>
</comment>
<evidence type="ECO:0000256" key="2">
    <source>
        <dbReference type="ARBA" id="ARBA00010028"/>
    </source>
</evidence>
<protein>
    <recommendedName>
        <fullName evidence="7">Pre-mRNA-splicing factor SYF2</fullName>
    </recommendedName>
</protein>
<proteinExistence type="inferred from homology"/>
<comment type="similarity">
    <text evidence="2 7">Belongs to the SYF2 family.</text>
</comment>
<evidence type="ECO:0000313" key="10">
    <source>
        <dbReference type="EnsemblMetazoa" id="Aqu2.1.26929_001"/>
    </source>
</evidence>
<keyword evidence="3 7" id="KW-0507">mRNA processing</keyword>
<sequence length="262" mass="31254">MASCSLVLDGREIEQESEGIEEQEEEVEEEEQSREVQDNSETVSSGKSEERLKRFRELRLRRNEAKKLNRKEVVEEDRRNKLPANFEIRRRKAEWEEQEEEFKKKAEEAGEDYKQLKLLDASADELDRLQRKRKKKNPDPGFSDYKDAQYRQYERLIKQVNPDLESYEKKKLELGEEMYPTANSLGYGGLGEVSKEGMDRMLKDLDKQIEKRSKFSRRREFMHDADVDYINERNRGFNRKAARYYDKYTAEIKNNLERGTAI</sequence>
<evidence type="ECO:0000256" key="9">
    <source>
        <dbReference type="SAM" id="MobiDB-lite"/>
    </source>
</evidence>
<feature type="coiled-coil region" evidence="8">
    <location>
        <begin position="92"/>
        <end position="119"/>
    </location>
</feature>
<dbReference type="EnsemblMetazoa" id="Aqu2.1.26929_001">
    <property type="protein sequence ID" value="Aqu2.1.26929_001"/>
    <property type="gene ID" value="Aqu2.1.26929"/>
</dbReference>